<dbReference type="Gene3D" id="1.10.3720.10">
    <property type="entry name" value="MetI-like"/>
    <property type="match status" value="1"/>
</dbReference>
<dbReference type="AlphaFoldDB" id="A0A2K5ATB5"/>
<dbReference type="CDD" id="cd06261">
    <property type="entry name" value="TM_PBP2"/>
    <property type="match status" value="1"/>
</dbReference>
<dbReference type="PROSITE" id="PS50928">
    <property type="entry name" value="ABC_TM1"/>
    <property type="match status" value="1"/>
</dbReference>
<name>A0A2K5ATB5_9ARCH</name>
<evidence type="ECO:0000259" key="7">
    <source>
        <dbReference type="PROSITE" id="PS50928"/>
    </source>
</evidence>
<feature type="transmembrane region" description="Helical" evidence="5">
    <location>
        <begin position="131"/>
        <end position="151"/>
    </location>
</feature>
<feature type="domain" description="ABC transmembrane type-1" evidence="7">
    <location>
        <begin position="91"/>
        <end position="303"/>
    </location>
</feature>
<comment type="function">
    <text evidence="6">Part of the binding-protein-dependent transport system for phosphate; probably responsible for the translocation of the substrate across the membrane.</text>
</comment>
<sequence length="314" mass="34008">MGKANEQMKKGDRDSRPLFLGKNSSNLIDVMVKYLLLSAALFTIIAIIIIVYSLASESLSFFLHIPAHEFFFGTRWAAFFDDKSFGVLPLLAGTMLTTAIALSLAIPVGIGSAIFLSEYAAPSLRRVVKPILEMLAGIPTVVYGYFALYFITPNLQYFIPDLYTYNALAAGIAMGIMIIPTIASLSEDAFYAVPQSLKAAGYALGARKSTVVMRIVIPYTLSAIVAIIILGMGRAIGETMIVTIAAGLKPTLTLNPFESVMTMTSAIAQAATGDAPRGTVEYTSLFAIALYLFAIVAILNLISSYIKRRWEIRV</sequence>
<dbReference type="InterPro" id="IPR011864">
    <property type="entry name" value="Phosphate_PstC"/>
</dbReference>
<dbReference type="NCBIfam" id="TIGR02138">
    <property type="entry name" value="phosphate_pstC"/>
    <property type="match status" value="1"/>
</dbReference>
<dbReference type="PANTHER" id="PTHR42727:SF1">
    <property type="entry name" value="PHOSPHATE TRANSPORT SYSTEM PERMEASE"/>
    <property type="match status" value="1"/>
</dbReference>
<keyword evidence="9" id="KW-1185">Reference proteome</keyword>
<dbReference type="EMBL" id="LT981265">
    <property type="protein sequence ID" value="SPC34871.1"/>
    <property type="molecule type" value="Genomic_DNA"/>
</dbReference>
<evidence type="ECO:0000256" key="4">
    <source>
        <dbReference type="ARBA" id="ARBA00023136"/>
    </source>
</evidence>
<dbReference type="Pfam" id="PF00528">
    <property type="entry name" value="BPD_transp_1"/>
    <property type="match status" value="1"/>
</dbReference>
<feature type="transmembrane region" description="Helical" evidence="5">
    <location>
        <begin position="285"/>
        <end position="306"/>
    </location>
</feature>
<dbReference type="GO" id="GO:0005886">
    <property type="term" value="C:plasma membrane"/>
    <property type="evidence" value="ECO:0007669"/>
    <property type="project" value="UniProtKB-SubCell"/>
</dbReference>
<comment type="subcellular location">
    <subcellularLocation>
        <location evidence="5">Cell membrane</location>
        <topology evidence="5">Multi-pass membrane protein</topology>
    </subcellularLocation>
    <subcellularLocation>
        <location evidence="1">Membrane</location>
        <topology evidence="1">Multi-pass membrane protein</topology>
    </subcellularLocation>
</comment>
<reference evidence="9" key="1">
    <citation type="submission" date="2018-01" db="EMBL/GenBank/DDBJ databases">
        <authorList>
            <person name="Kerou L M."/>
        </authorList>
    </citation>
    <scope>NUCLEOTIDE SEQUENCE [LARGE SCALE GENOMIC DNA]</scope>
    <source>
        <strain evidence="9">SCU2</strain>
    </source>
</reference>
<protein>
    <recommendedName>
        <fullName evidence="6">Phosphate transport system permease protein</fullName>
    </recommendedName>
</protein>
<feature type="transmembrane region" description="Helical" evidence="5">
    <location>
        <begin position="34"/>
        <end position="55"/>
    </location>
</feature>
<comment type="similarity">
    <text evidence="6">Belongs to the binding-protein-dependent transport system permease family. CysTW subfamily.</text>
</comment>
<evidence type="ECO:0000256" key="2">
    <source>
        <dbReference type="ARBA" id="ARBA00022692"/>
    </source>
</evidence>
<dbReference type="KEGG" id="ncv:NCAV_1708"/>
<evidence type="ECO:0000256" key="6">
    <source>
        <dbReference type="RuleBase" id="RU363054"/>
    </source>
</evidence>
<keyword evidence="6" id="KW-1003">Cell membrane</keyword>
<dbReference type="Proteomes" id="UP000236248">
    <property type="component" value="Chromosome NCAV"/>
</dbReference>
<evidence type="ECO:0000256" key="3">
    <source>
        <dbReference type="ARBA" id="ARBA00022989"/>
    </source>
</evidence>
<dbReference type="GeneID" id="41595691"/>
<keyword evidence="3 5" id="KW-1133">Transmembrane helix</keyword>
<keyword evidence="5" id="KW-0813">Transport</keyword>
<dbReference type="InterPro" id="IPR035906">
    <property type="entry name" value="MetI-like_sf"/>
</dbReference>
<evidence type="ECO:0000313" key="8">
    <source>
        <dbReference type="EMBL" id="SPC34871.1"/>
    </source>
</evidence>
<keyword evidence="2 5" id="KW-0812">Transmembrane</keyword>
<evidence type="ECO:0000313" key="9">
    <source>
        <dbReference type="Proteomes" id="UP000236248"/>
    </source>
</evidence>
<keyword evidence="4 5" id="KW-0472">Membrane</keyword>
<gene>
    <name evidence="8" type="ORF">NCAV_1708</name>
</gene>
<feature type="transmembrane region" description="Helical" evidence="5">
    <location>
        <begin position="211"/>
        <end position="232"/>
    </location>
</feature>
<dbReference type="RefSeq" id="WP_197706622.1">
    <property type="nucleotide sequence ID" value="NZ_LT981265.1"/>
</dbReference>
<organism evidence="8 9">
    <name type="scientific">Candidatus Nitrosocaldus cavascurensis</name>
    <dbReference type="NCBI Taxonomy" id="2058097"/>
    <lineage>
        <taxon>Archaea</taxon>
        <taxon>Nitrososphaerota</taxon>
        <taxon>Nitrososphaeria</taxon>
        <taxon>Candidatus Nitrosocaldales</taxon>
        <taxon>Candidatus Nitrosocaldaceae</taxon>
        <taxon>Candidatus Nitrosocaldus</taxon>
    </lineage>
</organism>
<dbReference type="GO" id="GO:0005315">
    <property type="term" value="F:phosphate transmembrane transporter activity"/>
    <property type="evidence" value="ECO:0007669"/>
    <property type="project" value="InterPro"/>
</dbReference>
<dbReference type="InterPro" id="IPR000515">
    <property type="entry name" value="MetI-like"/>
</dbReference>
<keyword evidence="6" id="KW-0592">Phosphate transport</keyword>
<dbReference type="SUPFAM" id="SSF161098">
    <property type="entry name" value="MetI-like"/>
    <property type="match status" value="1"/>
</dbReference>
<evidence type="ECO:0000256" key="5">
    <source>
        <dbReference type="RuleBase" id="RU363032"/>
    </source>
</evidence>
<feature type="transmembrane region" description="Helical" evidence="5">
    <location>
        <begin position="163"/>
        <end position="190"/>
    </location>
</feature>
<feature type="transmembrane region" description="Helical" evidence="5">
    <location>
        <begin position="90"/>
        <end position="119"/>
    </location>
</feature>
<proteinExistence type="inferred from homology"/>
<accession>A0A2K5ATB5</accession>
<dbReference type="PANTHER" id="PTHR42727">
    <property type="entry name" value="PHOSPHATE TRANSPORT SYSTEM PERMEASE PROTEIN"/>
    <property type="match status" value="1"/>
</dbReference>
<dbReference type="GO" id="GO:0006817">
    <property type="term" value="P:phosphate ion transport"/>
    <property type="evidence" value="ECO:0007669"/>
    <property type="project" value="UniProtKB-KW"/>
</dbReference>
<evidence type="ECO:0000256" key="1">
    <source>
        <dbReference type="ARBA" id="ARBA00004141"/>
    </source>
</evidence>